<dbReference type="OrthoDB" id="339817at2"/>
<feature type="compositionally biased region" description="Polar residues" evidence="1">
    <location>
        <begin position="211"/>
        <end position="222"/>
    </location>
</feature>
<proteinExistence type="predicted"/>
<accession>A0A323VA51</accession>
<evidence type="ECO:0000313" key="3">
    <source>
        <dbReference type="EMBL" id="PZA21722.1"/>
    </source>
</evidence>
<dbReference type="InterPro" id="IPR011050">
    <property type="entry name" value="Pectin_lyase_fold/virulence"/>
</dbReference>
<dbReference type="InterPro" id="IPR012334">
    <property type="entry name" value="Pectin_lyas_fold"/>
</dbReference>
<dbReference type="AlphaFoldDB" id="A0A323VA51"/>
<organism evidence="3 4">
    <name type="scientific">Modestobacter versicolor</name>
    <dbReference type="NCBI Taxonomy" id="429133"/>
    <lineage>
        <taxon>Bacteria</taxon>
        <taxon>Bacillati</taxon>
        <taxon>Actinomycetota</taxon>
        <taxon>Actinomycetes</taxon>
        <taxon>Geodermatophilales</taxon>
        <taxon>Geodermatophilaceae</taxon>
        <taxon>Modestobacter</taxon>
    </lineage>
</organism>
<reference evidence="3 4" key="1">
    <citation type="submission" date="2018-06" db="EMBL/GenBank/DDBJ databases">
        <title>Draft genome sequence of Modestobacter versicolor CP153-2.</title>
        <authorList>
            <person name="Gundlapally S.R."/>
        </authorList>
    </citation>
    <scope>NUCLEOTIDE SEQUENCE [LARGE SCALE GENOMIC DNA]</scope>
    <source>
        <strain evidence="3 4">CP153-2</strain>
    </source>
</reference>
<dbReference type="SUPFAM" id="SSF51126">
    <property type="entry name" value="Pectin lyase-like"/>
    <property type="match status" value="1"/>
</dbReference>
<protein>
    <recommendedName>
        <fullName evidence="2">Right handed beta helix domain-containing protein</fullName>
    </recommendedName>
</protein>
<dbReference type="Pfam" id="PF13229">
    <property type="entry name" value="Beta_helix"/>
    <property type="match status" value="1"/>
</dbReference>
<evidence type="ECO:0000256" key="1">
    <source>
        <dbReference type="SAM" id="MobiDB-lite"/>
    </source>
</evidence>
<dbReference type="Proteomes" id="UP000247602">
    <property type="component" value="Unassembled WGS sequence"/>
</dbReference>
<name>A0A323VA51_9ACTN</name>
<comment type="caution">
    <text evidence="3">The sequence shown here is derived from an EMBL/GenBank/DDBJ whole genome shotgun (WGS) entry which is preliminary data.</text>
</comment>
<evidence type="ECO:0000313" key="4">
    <source>
        <dbReference type="Proteomes" id="UP000247602"/>
    </source>
</evidence>
<feature type="region of interest" description="Disordered" evidence="1">
    <location>
        <begin position="202"/>
        <end position="223"/>
    </location>
</feature>
<dbReference type="Gene3D" id="2.160.20.10">
    <property type="entry name" value="Single-stranded right-handed beta-helix, Pectin lyase-like"/>
    <property type="match status" value="2"/>
</dbReference>
<dbReference type="InterPro" id="IPR039448">
    <property type="entry name" value="Beta_helix"/>
</dbReference>
<sequence>MHHVSAGRGGRRGGGGRRLAVTTSLVVLFTALPGTAAWAGGGSRTWVVHPGESIQAAVDRAASGDTIRIEAGTYQEAVCVAGKGLTIDGAGRDATRIVWPEWSTTADLPDVESNACWEAQDDADPQSVPGTLADDVSGIFFLDPDGPVDVSHLSTWHHPANGIAAWGADGFRVYKTKGHGHDRYGVLAADSTHVRIQRNIEEGVDRGTPDQPDSGTAGIGSTDSDEAYADIVANDVQGYNIGVFARESRVGQIRNNYVAGNCVGVLVFDDAATEVPDTSREIEGGDWTIRSNESSANDRFCLAGIGEVEGALRVSGTGVAVVNADHVGIHDNRIRDNRPAVDPATLQFPAAGVALLTLPPFNDQSGADPGPVTAVQVRGNTITGNSPVDVLRGWPPPLDAQFPPVGADVSVRGNTCTTSIPASICGS</sequence>
<evidence type="ECO:0000259" key="2">
    <source>
        <dbReference type="Pfam" id="PF13229"/>
    </source>
</evidence>
<keyword evidence="4" id="KW-1185">Reference proteome</keyword>
<feature type="domain" description="Right handed beta helix" evidence="2">
    <location>
        <begin position="161"/>
        <end position="338"/>
    </location>
</feature>
<gene>
    <name evidence="3" type="ORF">DMO24_08805</name>
</gene>
<dbReference type="EMBL" id="QKNV01000070">
    <property type="protein sequence ID" value="PZA21722.1"/>
    <property type="molecule type" value="Genomic_DNA"/>
</dbReference>